<dbReference type="EMBL" id="HBFQ01001485">
    <property type="protein sequence ID" value="CAD8826671.1"/>
    <property type="molecule type" value="Transcribed_RNA"/>
</dbReference>
<sequence>MTFVRWNIFAVSLWLWFQISTADEQMEKTMMRSLRNCPLCAEHEPCLLDCRYGQKRAWKVCLEECLATSPLVRDMIIKLSVPEEPEEKAREQPAPNMRGSRGNASERTEINKAVGGHVAEV</sequence>
<protein>
    <submittedName>
        <fullName evidence="3">Uncharacterized protein</fullName>
    </submittedName>
</protein>
<evidence type="ECO:0000256" key="2">
    <source>
        <dbReference type="SAM" id="SignalP"/>
    </source>
</evidence>
<feature type="signal peptide" evidence="2">
    <location>
        <begin position="1"/>
        <end position="22"/>
    </location>
</feature>
<dbReference type="AlphaFoldDB" id="A0A7S1EVU0"/>
<proteinExistence type="predicted"/>
<keyword evidence="2" id="KW-0732">Signal</keyword>
<accession>A0A7S1EVU0</accession>
<evidence type="ECO:0000256" key="1">
    <source>
        <dbReference type="SAM" id="MobiDB-lite"/>
    </source>
</evidence>
<feature type="region of interest" description="Disordered" evidence="1">
    <location>
        <begin position="82"/>
        <end position="121"/>
    </location>
</feature>
<name>A0A7S1EVU0_NOCSC</name>
<organism evidence="3">
    <name type="scientific">Noctiluca scintillans</name>
    <name type="common">Sea sparkle</name>
    <name type="synonym">Red tide dinoflagellate</name>
    <dbReference type="NCBI Taxonomy" id="2966"/>
    <lineage>
        <taxon>Eukaryota</taxon>
        <taxon>Sar</taxon>
        <taxon>Alveolata</taxon>
        <taxon>Dinophyceae</taxon>
        <taxon>Noctilucales</taxon>
        <taxon>Noctilucaceae</taxon>
        <taxon>Noctiluca</taxon>
    </lineage>
</organism>
<feature type="chain" id="PRO_5031137229" evidence="2">
    <location>
        <begin position="23"/>
        <end position="121"/>
    </location>
</feature>
<evidence type="ECO:0000313" key="3">
    <source>
        <dbReference type="EMBL" id="CAD8826671.1"/>
    </source>
</evidence>
<reference evidence="3" key="1">
    <citation type="submission" date="2021-01" db="EMBL/GenBank/DDBJ databases">
        <authorList>
            <person name="Corre E."/>
            <person name="Pelletier E."/>
            <person name="Niang G."/>
            <person name="Scheremetjew M."/>
            <person name="Finn R."/>
            <person name="Kale V."/>
            <person name="Holt S."/>
            <person name="Cochrane G."/>
            <person name="Meng A."/>
            <person name="Brown T."/>
            <person name="Cohen L."/>
        </authorList>
    </citation>
    <scope>NUCLEOTIDE SEQUENCE</scope>
</reference>
<gene>
    <name evidence="3" type="ORF">NSCI0253_LOCUS1017</name>
</gene>